<sequence>MHHLKELNRFLFPTLSVLEWRKLICVLVAISPIRLPGFLSNALDKSSAYQGPPGFPRDLLSIFSGGSPRGEGAGKILTPADPGTRQFGSYLARNLTPGMEKKGKKRKDERYRRI</sequence>
<reference evidence="1 2" key="1">
    <citation type="submission" date="2021-06" db="EMBL/GenBank/DDBJ databases">
        <title>Caerostris extrusa draft genome.</title>
        <authorList>
            <person name="Kono N."/>
            <person name="Arakawa K."/>
        </authorList>
    </citation>
    <scope>NUCLEOTIDE SEQUENCE [LARGE SCALE GENOMIC DNA]</scope>
</reference>
<evidence type="ECO:0000313" key="2">
    <source>
        <dbReference type="Proteomes" id="UP001054945"/>
    </source>
</evidence>
<protein>
    <submittedName>
        <fullName evidence="1">Uncharacterized protein</fullName>
    </submittedName>
</protein>
<accession>A0AAV4XBQ0</accession>
<keyword evidence="2" id="KW-1185">Reference proteome</keyword>
<dbReference type="AlphaFoldDB" id="A0AAV4XBQ0"/>
<dbReference type="EMBL" id="BPLR01017488">
    <property type="protein sequence ID" value="GIY92042.1"/>
    <property type="molecule type" value="Genomic_DNA"/>
</dbReference>
<proteinExistence type="predicted"/>
<name>A0AAV4XBQ0_CAEEX</name>
<organism evidence="1 2">
    <name type="scientific">Caerostris extrusa</name>
    <name type="common">Bark spider</name>
    <name type="synonym">Caerostris bankana</name>
    <dbReference type="NCBI Taxonomy" id="172846"/>
    <lineage>
        <taxon>Eukaryota</taxon>
        <taxon>Metazoa</taxon>
        <taxon>Ecdysozoa</taxon>
        <taxon>Arthropoda</taxon>
        <taxon>Chelicerata</taxon>
        <taxon>Arachnida</taxon>
        <taxon>Araneae</taxon>
        <taxon>Araneomorphae</taxon>
        <taxon>Entelegynae</taxon>
        <taxon>Araneoidea</taxon>
        <taxon>Araneidae</taxon>
        <taxon>Caerostris</taxon>
    </lineage>
</organism>
<dbReference type="Proteomes" id="UP001054945">
    <property type="component" value="Unassembled WGS sequence"/>
</dbReference>
<gene>
    <name evidence="1" type="ORF">CEXT_53251</name>
</gene>
<comment type="caution">
    <text evidence="1">The sequence shown here is derived from an EMBL/GenBank/DDBJ whole genome shotgun (WGS) entry which is preliminary data.</text>
</comment>
<evidence type="ECO:0000313" key="1">
    <source>
        <dbReference type="EMBL" id="GIY92042.1"/>
    </source>
</evidence>